<dbReference type="AlphaFoldDB" id="A0AAE7NME8"/>
<reference evidence="1 2" key="1">
    <citation type="submission" date="2018-06" db="EMBL/GenBank/DDBJ databases">
        <title>Comparative genomics of Bradyrhizobium nodulating Arachidis hypogaea.</title>
        <authorList>
            <person name="Li Y."/>
        </authorList>
    </citation>
    <scope>NUCLEOTIDE SEQUENCE [LARGE SCALE GENOMIC DNA]</scope>
    <source>
        <strain evidence="1 2">CCBAU 051107</strain>
    </source>
</reference>
<dbReference type="KEGG" id="barh:WN72_11775"/>
<dbReference type="RefSeq" id="WP_092217553.1">
    <property type="nucleotide sequence ID" value="NZ_CP030050.1"/>
</dbReference>
<dbReference type="EMBL" id="CP030050">
    <property type="protein sequence ID" value="QOZ66916.1"/>
    <property type="molecule type" value="Genomic_DNA"/>
</dbReference>
<name>A0AAE7NME8_9BRAD</name>
<proteinExistence type="predicted"/>
<sequence length="210" mass="22695">MLFRISLIALSLLVGCYGFVSGAAELAASARPVFPDDPKLSTQLHEAPGWFGGIPFRSDLESNHTLIEALDAIRDGKVSPRSDHARSRVISALSATPYDAELWLALALLEAQRDPSGPTVVGALRMAYITGANDARLMPMRLYTATSADALFDLELAELARGDVRLMLTRRPDLRATLVKAYRQASKQGKAFLEQAVQAVDPSFVGALRG</sequence>
<gene>
    <name evidence="1" type="ORF">WN72_11775</name>
</gene>
<dbReference type="PROSITE" id="PS51257">
    <property type="entry name" value="PROKAR_LIPOPROTEIN"/>
    <property type="match status" value="1"/>
</dbReference>
<evidence type="ECO:0000313" key="2">
    <source>
        <dbReference type="Proteomes" id="UP000594015"/>
    </source>
</evidence>
<accession>A0AAE7NME8</accession>
<organism evidence="1 2">
    <name type="scientific">Bradyrhizobium arachidis</name>
    <dbReference type="NCBI Taxonomy" id="858423"/>
    <lineage>
        <taxon>Bacteria</taxon>
        <taxon>Pseudomonadati</taxon>
        <taxon>Pseudomonadota</taxon>
        <taxon>Alphaproteobacteria</taxon>
        <taxon>Hyphomicrobiales</taxon>
        <taxon>Nitrobacteraceae</taxon>
        <taxon>Bradyrhizobium</taxon>
    </lineage>
</organism>
<evidence type="ECO:0000313" key="1">
    <source>
        <dbReference type="EMBL" id="QOZ66916.1"/>
    </source>
</evidence>
<dbReference type="Proteomes" id="UP000594015">
    <property type="component" value="Chromosome"/>
</dbReference>
<protein>
    <submittedName>
        <fullName evidence="1">Uncharacterized protein</fullName>
    </submittedName>
</protein>